<keyword evidence="3" id="KW-1185">Reference proteome</keyword>
<dbReference type="Gene3D" id="1.10.1200.10">
    <property type="entry name" value="ACP-like"/>
    <property type="match status" value="1"/>
</dbReference>
<sequence length="92" mass="10025">MTSDATSPERNDIAATLKACLLSILGSTVQADLVQDDTNLFDIGIDSMNMTELLLGIEKHFNFTLAPEDLSSDLFLSFANLTAFVQSHVCRT</sequence>
<feature type="domain" description="Carrier" evidence="1">
    <location>
        <begin position="8"/>
        <end position="89"/>
    </location>
</feature>
<dbReference type="OrthoDB" id="3627793at2"/>
<organism evidence="2 3">
    <name type="scientific">Caballeronia mineralivorans PML1(12)</name>
    <dbReference type="NCBI Taxonomy" id="908627"/>
    <lineage>
        <taxon>Bacteria</taxon>
        <taxon>Pseudomonadati</taxon>
        <taxon>Pseudomonadota</taxon>
        <taxon>Betaproteobacteria</taxon>
        <taxon>Burkholderiales</taxon>
        <taxon>Burkholderiaceae</taxon>
        <taxon>Caballeronia</taxon>
    </lineage>
</organism>
<evidence type="ECO:0000313" key="3">
    <source>
        <dbReference type="Proteomes" id="UP000035963"/>
    </source>
</evidence>
<dbReference type="Proteomes" id="UP000035963">
    <property type="component" value="Unassembled WGS sequence"/>
</dbReference>
<protein>
    <submittedName>
        <fullName evidence="2">Phosphopantetheine-binding protein</fullName>
    </submittedName>
</protein>
<gene>
    <name evidence="2" type="ORF">EOS_40690</name>
</gene>
<dbReference type="RefSeq" id="WP_047897902.1">
    <property type="nucleotide sequence ID" value="NZ_AEJF01000249.1"/>
</dbReference>
<accession>A0A0J1CIS2</accession>
<evidence type="ECO:0000313" key="2">
    <source>
        <dbReference type="EMBL" id="KLU20567.1"/>
    </source>
</evidence>
<dbReference type="SUPFAM" id="SSF47336">
    <property type="entry name" value="ACP-like"/>
    <property type="match status" value="1"/>
</dbReference>
<dbReference type="AlphaFoldDB" id="A0A0J1CIS2"/>
<dbReference type="InterPro" id="IPR036736">
    <property type="entry name" value="ACP-like_sf"/>
</dbReference>
<dbReference type="Pfam" id="PF00550">
    <property type="entry name" value="PP-binding"/>
    <property type="match status" value="1"/>
</dbReference>
<dbReference type="InterPro" id="IPR009081">
    <property type="entry name" value="PP-bd_ACP"/>
</dbReference>
<dbReference type="PROSITE" id="PS50075">
    <property type="entry name" value="CARRIER"/>
    <property type="match status" value="1"/>
</dbReference>
<dbReference type="EMBL" id="AEJF01000249">
    <property type="protein sequence ID" value="KLU20567.1"/>
    <property type="molecule type" value="Genomic_DNA"/>
</dbReference>
<dbReference type="PATRIC" id="fig|908627.4.peg.9136"/>
<evidence type="ECO:0000259" key="1">
    <source>
        <dbReference type="PROSITE" id="PS50075"/>
    </source>
</evidence>
<proteinExistence type="predicted"/>
<name>A0A0J1CIS2_9BURK</name>
<comment type="caution">
    <text evidence="2">The sequence shown here is derived from an EMBL/GenBank/DDBJ whole genome shotgun (WGS) entry which is preliminary data.</text>
</comment>
<reference evidence="2 3" key="1">
    <citation type="journal article" date="2015" name="Genome Announc.">
        <title>Draft Genome Sequence of Burkholderia sp. Strain PML1(12), an Ectomycorrhizosphere-Inhabiting Bacterium with Effective Mineral-Weathering Ability.</title>
        <authorList>
            <person name="Uroz S."/>
            <person name="Oger P."/>
        </authorList>
    </citation>
    <scope>NUCLEOTIDE SEQUENCE [LARGE SCALE GENOMIC DNA]</scope>
    <source>
        <strain evidence="3">PML1(12)</strain>
    </source>
</reference>